<evidence type="ECO:0000313" key="3">
    <source>
        <dbReference type="Proteomes" id="UP000324222"/>
    </source>
</evidence>
<dbReference type="AlphaFoldDB" id="A0A5B7J642"/>
<comment type="caution">
    <text evidence="2">The sequence shown here is derived from an EMBL/GenBank/DDBJ whole genome shotgun (WGS) entry which is preliminary data.</text>
</comment>
<accession>A0A5B7J642</accession>
<dbReference type="Proteomes" id="UP000324222">
    <property type="component" value="Unassembled WGS sequence"/>
</dbReference>
<proteinExistence type="predicted"/>
<evidence type="ECO:0000256" key="1">
    <source>
        <dbReference type="SAM" id="Phobius"/>
    </source>
</evidence>
<keyword evidence="1" id="KW-0472">Membrane</keyword>
<evidence type="ECO:0000313" key="2">
    <source>
        <dbReference type="EMBL" id="MPC87924.1"/>
    </source>
</evidence>
<keyword evidence="1" id="KW-0812">Transmembrane</keyword>
<keyword evidence="3" id="KW-1185">Reference proteome</keyword>
<dbReference type="EMBL" id="VSRR010076031">
    <property type="protein sequence ID" value="MPC87924.1"/>
    <property type="molecule type" value="Genomic_DNA"/>
</dbReference>
<reference evidence="2 3" key="1">
    <citation type="submission" date="2019-05" db="EMBL/GenBank/DDBJ databases">
        <title>Another draft genome of Portunus trituberculatus and its Hox gene families provides insights of decapod evolution.</title>
        <authorList>
            <person name="Jeong J.-H."/>
            <person name="Song I."/>
            <person name="Kim S."/>
            <person name="Choi T."/>
            <person name="Kim D."/>
            <person name="Ryu S."/>
            <person name="Kim W."/>
        </authorList>
    </citation>
    <scope>NUCLEOTIDE SEQUENCE [LARGE SCALE GENOMIC DNA]</scope>
    <source>
        <tissue evidence="2">Muscle</tissue>
    </source>
</reference>
<gene>
    <name evidence="2" type="ORF">E2C01_082806</name>
</gene>
<organism evidence="2 3">
    <name type="scientific">Portunus trituberculatus</name>
    <name type="common">Swimming crab</name>
    <name type="synonym">Neptunus trituberculatus</name>
    <dbReference type="NCBI Taxonomy" id="210409"/>
    <lineage>
        <taxon>Eukaryota</taxon>
        <taxon>Metazoa</taxon>
        <taxon>Ecdysozoa</taxon>
        <taxon>Arthropoda</taxon>
        <taxon>Crustacea</taxon>
        <taxon>Multicrustacea</taxon>
        <taxon>Malacostraca</taxon>
        <taxon>Eumalacostraca</taxon>
        <taxon>Eucarida</taxon>
        <taxon>Decapoda</taxon>
        <taxon>Pleocyemata</taxon>
        <taxon>Brachyura</taxon>
        <taxon>Eubrachyura</taxon>
        <taxon>Portunoidea</taxon>
        <taxon>Portunidae</taxon>
        <taxon>Portuninae</taxon>
        <taxon>Portunus</taxon>
    </lineage>
</organism>
<protein>
    <submittedName>
        <fullName evidence="2">Uncharacterized protein</fullName>
    </submittedName>
</protein>
<feature type="transmembrane region" description="Helical" evidence="1">
    <location>
        <begin position="6"/>
        <end position="24"/>
    </location>
</feature>
<name>A0A5B7J642_PORTR</name>
<keyword evidence="1" id="KW-1133">Transmembrane helix</keyword>
<sequence>MLSPFNLHWAPSITISFLYLILFLKSLLRIPQSGGAFGEDLRRYYADFPWNDYCFCVKHPTLCAECITEVSGMEAYIPHSFSQPKPSKPWFNTPWSSRAIHDRECEGKWEATISRPQNI</sequence>